<comment type="caution">
    <text evidence="2">The sequence shown here is derived from an EMBL/GenBank/DDBJ whole genome shotgun (WGS) entry which is preliminary data.</text>
</comment>
<dbReference type="EMBL" id="JANFNH010000016">
    <property type="protein sequence ID" value="MCQ4043454.1"/>
    <property type="molecule type" value="Genomic_DNA"/>
</dbReference>
<feature type="compositionally biased region" description="Low complexity" evidence="1">
    <location>
        <begin position="45"/>
        <end position="55"/>
    </location>
</feature>
<gene>
    <name evidence="2" type="ORF">NON19_15835</name>
</gene>
<proteinExistence type="predicted"/>
<accession>A0ABT1PDQ4</accession>
<organism evidence="2 3">
    <name type="scientific">Streptantibioticus rubrisoli</name>
    <dbReference type="NCBI Taxonomy" id="1387313"/>
    <lineage>
        <taxon>Bacteria</taxon>
        <taxon>Bacillati</taxon>
        <taxon>Actinomycetota</taxon>
        <taxon>Actinomycetes</taxon>
        <taxon>Kitasatosporales</taxon>
        <taxon>Streptomycetaceae</taxon>
        <taxon>Streptantibioticus</taxon>
    </lineage>
</organism>
<evidence type="ECO:0000313" key="2">
    <source>
        <dbReference type="EMBL" id="MCQ4043454.1"/>
    </source>
</evidence>
<evidence type="ECO:0000313" key="3">
    <source>
        <dbReference type="Proteomes" id="UP001206206"/>
    </source>
</evidence>
<reference evidence="2 3" key="1">
    <citation type="submission" date="2022-06" db="EMBL/GenBank/DDBJ databases">
        <title>Draft genome sequence of type strain Streptomyces rubrisoli DSM 42083.</title>
        <authorList>
            <person name="Duangmal K."/>
            <person name="Klaysubun C."/>
        </authorList>
    </citation>
    <scope>NUCLEOTIDE SEQUENCE [LARGE SCALE GENOMIC DNA]</scope>
    <source>
        <strain evidence="2 3">DSM 42083</strain>
    </source>
</reference>
<feature type="compositionally biased region" description="Pro residues" evidence="1">
    <location>
        <begin position="31"/>
        <end position="44"/>
    </location>
</feature>
<sequence length="312" mass="31239">MAEIGSVPTGPTSTLPVPPMPRRPPTLGMPAVPPPPNYPPPPAARPATCPSPAGRAARGTVAAGVCLVLGAGLLGGAAVGHFVGGDTAAAQTAREDTALTYADARSLWHSVPVDTLFPPTVHGRGAGPGGADRTWIRIGVAPDSGCDGAFDPALAAALAPVGCLRLLRATYTDATSSSVTTVGVLITRADPASMAALRGTWTARHLDGRTDAMPRPVAFPGTVAAGFGLAQRASWTVDISDTLPVIGYAVSGFADGRAVTDPQPAAAATTKGATSAAAQAGLGHDAKGLASAIEHHIRTDVEQSLHRKGTAS</sequence>
<dbReference type="RefSeq" id="WP_255928584.1">
    <property type="nucleotide sequence ID" value="NZ_JANFNH010000016.1"/>
</dbReference>
<keyword evidence="3" id="KW-1185">Reference proteome</keyword>
<evidence type="ECO:0000256" key="1">
    <source>
        <dbReference type="SAM" id="MobiDB-lite"/>
    </source>
</evidence>
<name>A0ABT1PDQ4_9ACTN</name>
<feature type="region of interest" description="Disordered" evidence="1">
    <location>
        <begin position="1"/>
        <end position="55"/>
    </location>
</feature>
<protein>
    <submittedName>
        <fullName evidence="2">Uncharacterized protein</fullName>
    </submittedName>
</protein>
<dbReference type="Proteomes" id="UP001206206">
    <property type="component" value="Unassembled WGS sequence"/>
</dbReference>